<proteinExistence type="predicted"/>
<feature type="domain" description="Methyltransferase" evidence="2">
    <location>
        <begin position="41"/>
        <end position="136"/>
    </location>
</feature>
<dbReference type="SUPFAM" id="SSF53335">
    <property type="entry name" value="S-adenosyl-L-methionine-dependent methyltransferases"/>
    <property type="match status" value="1"/>
</dbReference>
<evidence type="ECO:0000313" key="3">
    <source>
        <dbReference type="EMBL" id="VYS79014.1"/>
    </source>
</evidence>
<dbReference type="EC" id="2.1.1.234" evidence="3"/>
<name>A0A6N2REC9_9FIRM</name>
<keyword evidence="3" id="KW-0489">Methyltransferase</keyword>
<evidence type="ECO:0000256" key="1">
    <source>
        <dbReference type="ARBA" id="ARBA00022679"/>
    </source>
</evidence>
<keyword evidence="1 3" id="KW-0808">Transferase</keyword>
<dbReference type="InterPro" id="IPR041698">
    <property type="entry name" value="Methyltransf_25"/>
</dbReference>
<dbReference type="GO" id="GO:0008168">
    <property type="term" value="F:methyltransferase activity"/>
    <property type="evidence" value="ECO:0007669"/>
    <property type="project" value="UniProtKB-KW"/>
</dbReference>
<dbReference type="AlphaFoldDB" id="A0A6N2REC9"/>
<dbReference type="Pfam" id="PF13649">
    <property type="entry name" value="Methyltransf_25"/>
    <property type="match status" value="1"/>
</dbReference>
<dbReference type="CDD" id="cd02440">
    <property type="entry name" value="AdoMet_MTases"/>
    <property type="match status" value="1"/>
</dbReference>
<dbReference type="PANTHER" id="PTHR43861">
    <property type="entry name" value="TRANS-ACONITATE 2-METHYLTRANSFERASE-RELATED"/>
    <property type="match status" value="1"/>
</dbReference>
<sequence length="250" mass="28772">MEAYGKFAQVYDLFMDNVDYEKWADYIEKHLKDQGIEEGLVLDLGCGTGAMTGLLAQKGYDMIGVDNSEEMLAEAMKKKTESGMNILYLLQDMQEFELYGTVRAVVSVCDSLNYITEKEELLEVFRLVNNYLDPKGIFLFDMNTVHKYRDILGDTTIAENRDEGSFIWENSYDPEEKINVYELAVFLPREDGLYEKCEELHCQKAYEQSEIEELIQKAGMELIAVYDAYTMGPARADSQRLFFIARECGK</sequence>
<dbReference type="InterPro" id="IPR029063">
    <property type="entry name" value="SAM-dependent_MTases_sf"/>
</dbReference>
<dbReference type="GO" id="GO:0032259">
    <property type="term" value="P:methylation"/>
    <property type="evidence" value="ECO:0007669"/>
    <property type="project" value="UniProtKB-KW"/>
</dbReference>
<accession>A0A6N2REC9</accession>
<gene>
    <name evidence="3" type="primary">desVI</name>
    <name evidence="3" type="ORF">BGLFYP119_00596</name>
</gene>
<dbReference type="RefSeq" id="WP_156352547.1">
    <property type="nucleotide sequence ID" value="NZ_CACRST010000007.1"/>
</dbReference>
<dbReference type="EMBL" id="CACRST010000007">
    <property type="protein sequence ID" value="VYS79014.1"/>
    <property type="molecule type" value="Genomic_DNA"/>
</dbReference>
<protein>
    <submittedName>
        <fullName evidence="3">dTDP-3-amino-3,4,6-trideoxy-alpha-D-glucopyranose</fullName>
        <ecNumber evidence="3">2.1.1.234</ecNumber>
    </submittedName>
</protein>
<dbReference type="Gene3D" id="3.40.50.150">
    <property type="entry name" value="Vaccinia Virus protein VP39"/>
    <property type="match status" value="1"/>
</dbReference>
<dbReference type="Gene3D" id="2.20.25.110">
    <property type="entry name" value="S-adenosyl-L-methionine-dependent methyltransferases"/>
    <property type="match status" value="1"/>
</dbReference>
<organism evidence="3">
    <name type="scientific">Blautia glucerasea</name>
    <dbReference type="NCBI Taxonomy" id="536633"/>
    <lineage>
        <taxon>Bacteria</taxon>
        <taxon>Bacillati</taxon>
        <taxon>Bacillota</taxon>
        <taxon>Clostridia</taxon>
        <taxon>Lachnospirales</taxon>
        <taxon>Lachnospiraceae</taxon>
        <taxon>Blautia</taxon>
    </lineage>
</organism>
<evidence type="ECO:0000259" key="2">
    <source>
        <dbReference type="Pfam" id="PF13649"/>
    </source>
</evidence>
<reference evidence="3" key="1">
    <citation type="submission" date="2019-11" db="EMBL/GenBank/DDBJ databases">
        <authorList>
            <person name="Feng L."/>
        </authorList>
    </citation>
    <scope>NUCLEOTIDE SEQUENCE</scope>
    <source>
        <strain evidence="3">BgluceraseaLFYP119</strain>
    </source>
</reference>